<dbReference type="Gene3D" id="3.40.630.30">
    <property type="match status" value="1"/>
</dbReference>
<dbReference type="CDD" id="cd04301">
    <property type="entry name" value="NAT_SF"/>
    <property type="match status" value="1"/>
</dbReference>
<dbReference type="STRING" id="717960.EC1_00800"/>
<reference evidence="2 3" key="1">
    <citation type="submission" date="2010-03" db="EMBL/GenBank/DDBJ databases">
        <title>The genome sequence of Eubacterium cylindroides T2-87.</title>
        <authorList>
            <consortium name="metaHIT consortium -- http://www.metahit.eu/"/>
            <person name="Pajon A."/>
            <person name="Turner K."/>
            <person name="Parkhill J."/>
            <person name="Duncan S."/>
            <person name="Flint H."/>
        </authorList>
    </citation>
    <scope>NUCLEOTIDE SEQUENCE [LARGE SCALE GENOMIC DNA]</scope>
    <source>
        <strain evidence="2 3">T2-87</strain>
    </source>
</reference>
<dbReference type="Proteomes" id="UP000008801">
    <property type="component" value="Chromosome"/>
</dbReference>
<dbReference type="HOGENOM" id="CLU_013985_4_2_9"/>
<dbReference type="Pfam" id="PF13420">
    <property type="entry name" value="Acetyltransf_4"/>
    <property type="match status" value="1"/>
</dbReference>
<reference evidence="2 3" key="2">
    <citation type="submission" date="2010-03" db="EMBL/GenBank/DDBJ databases">
        <authorList>
            <person name="Pajon A."/>
        </authorList>
    </citation>
    <scope>NUCLEOTIDE SEQUENCE [LARGE SCALE GENOMIC DNA]</scope>
    <source>
        <strain evidence="2 3">T2-87</strain>
    </source>
</reference>
<evidence type="ECO:0000259" key="1">
    <source>
        <dbReference type="PROSITE" id="PS51186"/>
    </source>
</evidence>
<organism evidence="2 3">
    <name type="scientific">Faecalitalea cylindroides T2-87</name>
    <dbReference type="NCBI Taxonomy" id="717960"/>
    <lineage>
        <taxon>Bacteria</taxon>
        <taxon>Bacillati</taxon>
        <taxon>Bacillota</taxon>
        <taxon>Erysipelotrichia</taxon>
        <taxon>Erysipelotrichales</taxon>
        <taxon>Erysipelotrichaceae</taxon>
        <taxon>Faecalitalea</taxon>
    </lineage>
</organism>
<dbReference type="InterPro" id="IPR000182">
    <property type="entry name" value="GNAT_dom"/>
</dbReference>
<dbReference type="SUPFAM" id="SSF55729">
    <property type="entry name" value="Acyl-CoA N-acyltransferases (Nat)"/>
    <property type="match status" value="1"/>
</dbReference>
<proteinExistence type="predicted"/>
<keyword evidence="2" id="KW-0808">Transferase</keyword>
<gene>
    <name evidence="2" type="ORF">EC1_00800</name>
</gene>
<accession>D4JCF7</accession>
<dbReference type="PANTHER" id="PTHR43072:SF8">
    <property type="entry name" value="ACYLTRANSFERASE FABY-RELATED"/>
    <property type="match status" value="1"/>
</dbReference>
<protein>
    <submittedName>
        <fullName evidence="2">Sortase and related acyltransferases</fullName>
        <ecNumber evidence="2">2.3.1.-</ecNumber>
    </submittedName>
</protein>
<evidence type="ECO:0000313" key="2">
    <source>
        <dbReference type="EMBL" id="CBK87879.1"/>
    </source>
</evidence>
<keyword evidence="2" id="KW-0012">Acyltransferase</keyword>
<dbReference type="GO" id="GO:0016747">
    <property type="term" value="F:acyltransferase activity, transferring groups other than amino-acyl groups"/>
    <property type="evidence" value="ECO:0007669"/>
    <property type="project" value="InterPro"/>
</dbReference>
<feature type="domain" description="N-acetyltransferase" evidence="1">
    <location>
        <begin position="2"/>
        <end position="167"/>
    </location>
</feature>
<sequence>MNRIRLFDSMDVESIYDIYAYYVKNSTAIFDLAPMDKEVFKNKMLDTSEEYPFYVAEHDGELIGYAYVHKAFTKEAYRFCVELSIYFKKGNHYGMADALVKKVEEACIQKGYKWIIACITDTNTTSINFHLKHGYVKTGSLQNCGYKWNQWHGVNWLCKDLMSMNIESYYKASSAIVDGDVK</sequence>
<dbReference type="PANTHER" id="PTHR43072">
    <property type="entry name" value="N-ACETYLTRANSFERASE"/>
    <property type="match status" value="1"/>
</dbReference>
<dbReference type="PROSITE" id="PS51186">
    <property type="entry name" value="GNAT"/>
    <property type="match status" value="1"/>
</dbReference>
<dbReference type="InterPro" id="IPR016181">
    <property type="entry name" value="Acyl_CoA_acyltransferase"/>
</dbReference>
<dbReference type="EC" id="2.3.1.-" evidence="2"/>
<dbReference type="KEGG" id="euc:EC1_00800"/>
<dbReference type="AlphaFoldDB" id="D4JCF7"/>
<dbReference type="EMBL" id="FP929041">
    <property type="protein sequence ID" value="CBK87879.1"/>
    <property type="molecule type" value="Genomic_DNA"/>
</dbReference>
<name>D4JCF7_9FIRM</name>
<evidence type="ECO:0000313" key="3">
    <source>
        <dbReference type="Proteomes" id="UP000008801"/>
    </source>
</evidence>